<keyword evidence="11" id="KW-0732">Signal</keyword>
<evidence type="ECO:0000256" key="9">
    <source>
        <dbReference type="ARBA" id="ARBA00023285"/>
    </source>
</evidence>
<keyword evidence="9 10" id="KW-0170">Cobalt</keyword>
<dbReference type="GO" id="GO:0005886">
    <property type="term" value="C:plasma membrane"/>
    <property type="evidence" value="ECO:0007669"/>
    <property type="project" value="UniProtKB-SubCell"/>
</dbReference>
<name>A0A2S6NGM5_RHOGL</name>
<keyword evidence="7 10" id="KW-0406">Ion transport</keyword>
<comment type="subcellular location">
    <subcellularLocation>
        <location evidence="10">Cell membrane</location>
        <topology evidence="10">Multi-pass membrane protein</topology>
    </subcellularLocation>
</comment>
<keyword evidence="1 10" id="KW-0171">Cobalt transport</keyword>
<dbReference type="HAMAP" id="MF_00330">
    <property type="entry name" value="CbiN"/>
    <property type="match status" value="1"/>
</dbReference>
<evidence type="ECO:0000256" key="8">
    <source>
        <dbReference type="ARBA" id="ARBA00023136"/>
    </source>
</evidence>
<feature type="transmembrane region" description="Helical" evidence="10">
    <location>
        <begin position="67"/>
        <end position="87"/>
    </location>
</feature>
<dbReference type="AlphaFoldDB" id="A0A2S6NGM5"/>
<evidence type="ECO:0000313" key="13">
    <source>
        <dbReference type="Proteomes" id="UP000239724"/>
    </source>
</evidence>
<evidence type="ECO:0000256" key="11">
    <source>
        <dbReference type="SAM" id="SignalP"/>
    </source>
</evidence>
<dbReference type="PANTHER" id="PTHR38662:SF1">
    <property type="entry name" value="COBALT TRANSPORT PROTEIN CBIN"/>
    <property type="match status" value="1"/>
</dbReference>
<evidence type="ECO:0000256" key="10">
    <source>
        <dbReference type="HAMAP-Rule" id="MF_00330"/>
    </source>
</evidence>
<dbReference type="Pfam" id="PF02553">
    <property type="entry name" value="CbiN"/>
    <property type="match status" value="1"/>
</dbReference>
<organism evidence="12 13">
    <name type="scientific">Rhodopila globiformis</name>
    <name type="common">Rhodopseudomonas globiformis</name>
    <dbReference type="NCBI Taxonomy" id="1071"/>
    <lineage>
        <taxon>Bacteria</taxon>
        <taxon>Pseudomonadati</taxon>
        <taxon>Pseudomonadota</taxon>
        <taxon>Alphaproteobacteria</taxon>
        <taxon>Acetobacterales</taxon>
        <taxon>Acetobacteraceae</taxon>
        <taxon>Rhodopila</taxon>
    </lineage>
</organism>
<dbReference type="NCBIfam" id="NF002780">
    <property type="entry name" value="PRK02898.1"/>
    <property type="match status" value="1"/>
</dbReference>
<comment type="subunit">
    <text evidence="10">Forms an energy-coupling factor (ECF) transporter complex composed of an ATP-binding protein (A component, CbiO), a transmembrane protein (T component, CbiQ) and 2 possible substrate-capture proteins (S components, CbiM and CbiN) of unknown stoichimetry.</text>
</comment>
<feature type="signal peptide" evidence="11">
    <location>
        <begin position="1"/>
        <end position="21"/>
    </location>
</feature>
<evidence type="ECO:0000313" key="12">
    <source>
        <dbReference type="EMBL" id="PPQ33734.1"/>
    </source>
</evidence>
<dbReference type="GO" id="GO:0015087">
    <property type="term" value="F:cobalt ion transmembrane transporter activity"/>
    <property type="evidence" value="ECO:0007669"/>
    <property type="project" value="UniProtKB-UniRule"/>
</dbReference>
<gene>
    <name evidence="10" type="primary">cbiN</name>
    <name evidence="12" type="ORF">CCS01_13770</name>
</gene>
<proteinExistence type="inferred from homology"/>
<dbReference type="GO" id="GO:0009236">
    <property type="term" value="P:cobalamin biosynthetic process"/>
    <property type="evidence" value="ECO:0007669"/>
    <property type="project" value="UniProtKB-UniRule"/>
</dbReference>
<evidence type="ECO:0000256" key="1">
    <source>
        <dbReference type="ARBA" id="ARBA00022426"/>
    </source>
</evidence>
<protein>
    <recommendedName>
        <fullName evidence="10">Cobalt transport protein CbiN</fullName>
    </recommendedName>
    <alternativeName>
        <fullName evidence="10">Energy-coupling factor transporter probable substrate-capture protein CbiN</fullName>
        <shortName evidence="10">ECF transporter S component CbiN</shortName>
    </alternativeName>
</protein>
<comment type="similarity">
    <text evidence="10">Belongs to the CbiN family.</text>
</comment>
<keyword evidence="3 10" id="KW-1003">Cell membrane</keyword>
<feature type="chain" id="PRO_5015428876" description="Cobalt transport protein CbiN" evidence="11">
    <location>
        <begin position="22"/>
        <end position="105"/>
    </location>
</feature>
<keyword evidence="5 10" id="KW-0812">Transmembrane</keyword>
<comment type="caution">
    <text evidence="10">Lacks conserved residue(s) required for the propagation of feature annotation.</text>
</comment>
<comment type="pathway">
    <text evidence="10">Cofactor biosynthesis; adenosylcobalamin biosynthesis.</text>
</comment>
<keyword evidence="13" id="KW-1185">Reference proteome</keyword>
<dbReference type="UniPathway" id="UPA00148"/>
<keyword evidence="8 10" id="KW-0472">Membrane</keyword>
<evidence type="ECO:0000256" key="7">
    <source>
        <dbReference type="ARBA" id="ARBA00023065"/>
    </source>
</evidence>
<evidence type="ECO:0000256" key="5">
    <source>
        <dbReference type="ARBA" id="ARBA00022692"/>
    </source>
</evidence>
<dbReference type="Proteomes" id="UP000239724">
    <property type="component" value="Unassembled WGS sequence"/>
</dbReference>
<comment type="caution">
    <text evidence="12">The sequence shown here is derived from an EMBL/GenBank/DDBJ whole genome shotgun (WGS) entry which is preliminary data.</text>
</comment>
<accession>A0A2S6NGM5</accession>
<dbReference type="PANTHER" id="PTHR38662">
    <property type="entry name" value="COBALT TRANSPORT PROTEIN CBIN"/>
    <property type="match status" value="1"/>
</dbReference>
<dbReference type="OrthoDB" id="1551318at2"/>
<dbReference type="InterPro" id="IPR003705">
    <property type="entry name" value="CbiN"/>
</dbReference>
<keyword evidence="6 10" id="KW-1133">Transmembrane helix</keyword>
<comment type="function">
    <text evidence="10">Part of the energy-coupling factor (ECF) transporter complex CbiMNOQ involved in cobalt import.</text>
</comment>
<dbReference type="RefSeq" id="WP_104519419.1">
    <property type="nucleotide sequence ID" value="NZ_NHRY01000139.1"/>
</dbReference>
<keyword evidence="4 10" id="KW-0169">Cobalamin biosynthesis</keyword>
<sequence>MRTQNILLALGAVALATLPLALITPGGDHSFGGSDDQATAMIQKLDPGYHRWFKPLWQPPSSEVESLLFGVQAAIGAGAVGYVLGYVRGRRTKRDGVGRDDAARD</sequence>
<evidence type="ECO:0000256" key="2">
    <source>
        <dbReference type="ARBA" id="ARBA00022448"/>
    </source>
</evidence>
<evidence type="ECO:0000256" key="6">
    <source>
        <dbReference type="ARBA" id="ARBA00022989"/>
    </source>
</evidence>
<dbReference type="EMBL" id="NHRY01000139">
    <property type="protein sequence ID" value="PPQ33734.1"/>
    <property type="molecule type" value="Genomic_DNA"/>
</dbReference>
<keyword evidence="2 10" id="KW-0813">Transport</keyword>
<reference evidence="12 13" key="1">
    <citation type="journal article" date="2018" name="Arch. Microbiol.">
        <title>New insights into the metabolic potential of the phototrophic purple bacterium Rhodopila globiformis DSM 161(T) from its draft genome sequence and evidence for a vanadium-dependent nitrogenase.</title>
        <authorList>
            <person name="Imhoff J.F."/>
            <person name="Rahn T."/>
            <person name="Kunzel S."/>
            <person name="Neulinger S.C."/>
        </authorList>
    </citation>
    <scope>NUCLEOTIDE SEQUENCE [LARGE SCALE GENOMIC DNA]</scope>
    <source>
        <strain evidence="12 13">DSM 161</strain>
    </source>
</reference>
<evidence type="ECO:0000256" key="3">
    <source>
        <dbReference type="ARBA" id="ARBA00022475"/>
    </source>
</evidence>
<evidence type="ECO:0000256" key="4">
    <source>
        <dbReference type="ARBA" id="ARBA00022573"/>
    </source>
</evidence>